<sequence length="131" mass="15058">MGGRGASSGLSENKNPYGSQYHTILEHENVKFVKANSRNSESLFETMTEGRVYVTVGGNDLLKITYYDEQNKRKKQIDLNHPHKGIKPHVHHGYNHNENDNSKGATGLLPKEKKMVEKVERIWYNHINKKQ</sequence>
<evidence type="ECO:0000313" key="2">
    <source>
        <dbReference type="EMBL" id="RHC12364.1"/>
    </source>
</evidence>
<reference evidence="2 3" key="1">
    <citation type="submission" date="2018-08" db="EMBL/GenBank/DDBJ databases">
        <title>A genome reference for cultivated species of the human gut microbiota.</title>
        <authorList>
            <person name="Zou Y."/>
            <person name="Xue W."/>
            <person name="Luo G."/>
        </authorList>
    </citation>
    <scope>NUCLEOTIDE SEQUENCE [LARGE SCALE GENOMIC DNA]</scope>
    <source>
        <strain evidence="2 3">AM37-1AC</strain>
    </source>
</reference>
<protein>
    <submittedName>
        <fullName evidence="2">Uncharacterized protein</fullName>
    </submittedName>
</protein>
<feature type="compositionally biased region" description="Basic residues" evidence="1">
    <location>
        <begin position="82"/>
        <end position="94"/>
    </location>
</feature>
<organism evidence="2 3">
    <name type="scientific">Roseburia intestinalis</name>
    <dbReference type="NCBI Taxonomy" id="166486"/>
    <lineage>
        <taxon>Bacteria</taxon>
        <taxon>Bacillati</taxon>
        <taxon>Bacillota</taxon>
        <taxon>Clostridia</taxon>
        <taxon>Lachnospirales</taxon>
        <taxon>Lachnospiraceae</taxon>
        <taxon>Roseburia</taxon>
    </lineage>
</organism>
<evidence type="ECO:0000256" key="1">
    <source>
        <dbReference type="SAM" id="MobiDB-lite"/>
    </source>
</evidence>
<proteinExistence type="predicted"/>
<dbReference type="Proteomes" id="UP000283513">
    <property type="component" value="Unassembled WGS sequence"/>
</dbReference>
<feature type="region of interest" description="Disordered" evidence="1">
    <location>
        <begin position="80"/>
        <end position="107"/>
    </location>
</feature>
<dbReference type="RefSeq" id="WP_006857538.1">
    <property type="nucleotide sequence ID" value="NZ_CP102289.1"/>
</dbReference>
<dbReference type="GeneID" id="61433517"/>
<accession>A0A3R6ATZ1</accession>
<comment type="caution">
    <text evidence="2">The sequence shown here is derived from an EMBL/GenBank/DDBJ whole genome shotgun (WGS) entry which is preliminary data.</text>
</comment>
<dbReference type="AlphaFoldDB" id="A0A3R6ATZ1"/>
<dbReference type="EMBL" id="QSHO01000028">
    <property type="protein sequence ID" value="RHC12364.1"/>
    <property type="molecule type" value="Genomic_DNA"/>
</dbReference>
<name>A0A3R6ATZ1_9FIRM</name>
<evidence type="ECO:0000313" key="3">
    <source>
        <dbReference type="Proteomes" id="UP000283513"/>
    </source>
</evidence>
<gene>
    <name evidence="2" type="ORF">DW856_19000</name>
</gene>